<evidence type="ECO:0000256" key="2">
    <source>
        <dbReference type="ARBA" id="ARBA00022980"/>
    </source>
</evidence>
<dbReference type="GeneID" id="97547520"/>
<evidence type="ECO:0000313" key="7">
    <source>
        <dbReference type="Proteomes" id="UP000245657"/>
    </source>
</evidence>
<dbReference type="SMART" id="SM01380">
    <property type="entry name" value="Ribosomal_L31e"/>
    <property type="match status" value="1"/>
</dbReference>
<dbReference type="InterPro" id="IPR023621">
    <property type="entry name" value="Ribosomal_eL31_dom_sf"/>
</dbReference>
<dbReference type="RefSeq" id="WP_109970058.1">
    <property type="nucleotide sequence ID" value="NZ_CP176093.1"/>
</dbReference>
<organism evidence="6 7">
    <name type="scientific">Methanospirillum lacunae</name>
    <dbReference type="NCBI Taxonomy" id="668570"/>
    <lineage>
        <taxon>Archaea</taxon>
        <taxon>Methanobacteriati</taxon>
        <taxon>Methanobacteriota</taxon>
        <taxon>Stenosarchaea group</taxon>
        <taxon>Methanomicrobia</taxon>
        <taxon>Methanomicrobiales</taxon>
        <taxon>Methanospirillaceae</taxon>
        <taxon>Methanospirillum</taxon>
    </lineage>
</organism>
<dbReference type="Proteomes" id="UP000245657">
    <property type="component" value="Unassembled WGS sequence"/>
</dbReference>
<sequence>MVDNLKEQVYVIPLGSVRRVPRWRRSAKAMKDIREFLGHHMKSEDVKLDSSINEKVWSRGSQKPPARIRVRAMKLEDGQVQAELAEE</sequence>
<evidence type="ECO:0000313" key="6">
    <source>
        <dbReference type="EMBL" id="PWR69994.1"/>
    </source>
</evidence>
<dbReference type="OrthoDB" id="10127at2157"/>
<comment type="caution">
    <text evidence="6">The sequence shown here is derived from an EMBL/GenBank/DDBJ whole genome shotgun (WGS) entry which is preliminary data.</text>
</comment>
<keyword evidence="7" id="KW-1185">Reference proteome</keyword>
<evidence type="ECO:0000256" key="3">
    <source>
        <dbReference type="ARBA" id="ARBA00023274"/>
    </source>
</evidence>
<dbReference type="PANTHER" id="PTHR10956">
    <property type="entry name" value="60S RIBOSOMAL PROTEIN L31"/>
    <property type="match status" value="1"/>
</dbReference>
<evidence type="ECO:0000256" key="4">
    <source>
        <dbReference type="ARBA" id="ARBA00035230"/>
    </source>
</evidence>
<evidence type="ECO:0000256" key="1">
    <source>
        <dbReference type="ARBA" id="ARBA00010808"/>
    </source>
</evidence>
<dbReference type="AlphaFoldDB" id="A0A2V2MP50"/>
<dbReference type="PROSITE" id="PS01144">
    <property type="entry name" value="RIBOSOMAL_L31E"/>
    <property type="match status" value="1"/>
</dbReference>
<keyword evidence="3 5" id="KW-0687">Ribonucleoprotein</keyword>
<dbReference type="Gene3D" id="3.10.440.10">
    <property type="match status" value="1"/>
</dbReference>
<protein>
    <recommendedName>
        <fullName evidence="4 5">Large ribosomal subunit protein eL31</fullName>
    </recommendedName>
</protein>
<dbReference type="InterPro" id="IPR020052">
    <property type="entry name" value="Ribosomal_eL31_CS"/>
</dbReference>
<dbReference type="HAMAP" id="MF_00410">
    <property type="entry name" value="Ribosomal_eL31"/>
    <property type="match status" value="1"/>
</dbReference>
<keyword evidence="2 5" id="KW-0689">Ribosomal protein</keyword>
<accession>A0A2V2MP50</accession>
<dbReference type="EMBL" id="QGMY01000017">
    <property type="protein sequence ID" value="PWR69994.1"/>
    <property type="molecule type" value="Genomic_DNA"/>
</dbReference>
<dbReference type="CDD" id="cd00463">
    <property type="entry name" value="Ribosomal_L31e"/>
    <property type="match status" value="1"/>
</dbReference>
<dbReference type="GO" id="GO:0022625">
    <property type="term" value="C:cytosolic large ribosomal subunit"/>
    <property type="evidence" value="ECO:0007669"/>
    <property type="project" value="TreeGrafter"/>
</dbReference>
<reference evidence="6 7" key="1">
    <citation type="submission" date="2018-05" db="EMBL/GenBank/DDBJ databases">
        <title>Draft genome of Methanospirillum lacunae Ki8-1.</title>
        <authorList>
            <person name="Dueholm M.S."/>
            <person name="Nielsen P.H."/>
            <person name="Bakmann L.F."/>
            <person name="Otzen D.E."/>
        </authorList>
    </citation>
    <scope>NUCLEOTIDE SEQUENCE [LARGE SCALE GENOMIC DNA]</scope>
    <source>
        <strain evidence="6 7">Ki8-1</strain>
    </source>
</reference>
<name>A0A2V2MP50_9EURY</name>
<dbReference type="GO" id="GO:0003735">
    <property type="term" value="F:structural constituent of ribosome"/>
    <property type="evidence" value="ECO:0007669"/>
    <property type="project" value="InterPro"/>
</dbReference>
<proteinExistence type="inferred from homology"/>
<dbReference type="GO" id="GO:0002181">
    <property type="term" value="P:cytoplasmic translation"/>
    <property type="evidence" value="ECO:0007669"/>
    <property type="project" value="TreeGrafter"/>
</dbReference>
<dbReference type="PANTHER" id="PTHR10956:SF0">
    <property type="entry name" value="60S RIBOSOMAL PROTEIN L31"/>
    <property type="match status" value="1"/>
</dbReference>
<gene>
    <name evidence="5" type="primary">rpl31e</name>
    <name evidence="6" type="ORF">DK846_16320</name>
</gene>
<dbReference type="SUPFAM" id="SSF54575">
    <property type="entry name" value="Ribosomal protein L31e"/>
    <property type="match status" value="1"/>
</dbReference>
<comment type="similarity">
    <text evidence="1 5">Belongs to the eukaryotic ribosomal protein eL31 family.</text>
</comment>
<dbReference type="NCBIfam" id="NF002258">
    <property type="entry name" value="PRK01192.1-1"/>
    <property type="match status" value="1"/>
</dbReference>
<dbReference type="InterPro" id="IPR000054">
    <property type="entry name" value="Ribosomal_eL31"/>
</dbReference>
<evidence type="ECO:0000256" key="5">
    <source>
        <dbReference type="HAMAP-Rule" id="MF_00410"/>
    </source>
</evidence>
<dbReference type="Pfam" id="PF01198">
    <property type="entry name" value="Ribosomal_L31e"/>
    <property type="match status" value="1"/>
</dbReference>